<evidence type="ECO:0000256" key="1">
    <source>
        <dbReference type="ARBA" id="ARBA00022801"/>
    </source>
</evidence>
<dbReference type="GO" id="GO:0005829">
    <property type="term" value="C:cytosol"/>
    <property type="evidence" value="ECO:0007669"/>
    <property type="project" value="TreeGrafter"/>
</dbReference>
<dbReference type="EMBL" id="CP162511">
    <property type="protein sequence ID" value="XDI04220.1"/>
    <property type="molecule type" value="Genomic_DNA"/>
</dbReference>
<protein>
    <submittedName>
        <fullName evidence="3">NUDIX domain-containing protein</fullName>
    </submittedName>
</protein>
<name>A0AB39BDL6_9MICO</name>
<sequence length="221" mass="24176">MPETGGSGPAEGARGTHALLADEVTSVEVSSSDVVFDGYIWDVRRETFAYGDGTLRRDFVDHPGAVAVFALDDDDRVLLIKQYRHPVRRREWEPPAGLLDVGGEPALAAVQRELAEEVDLEADEWHVLIDYLTTPGGNNEAIRIYLARGLRQAGSTFEREGEEADMEQRWVGLDELVDAVLASRVQNPSLVIGALAAQASRARGWSTLRPADAAWPERQGG</sequence>
<dbReference type="Gene3D" id="3.90.79.10">
    <property type="entry name" value="Nucleoside Triphosphate Pyrophosphohydrolase"/>
    <property type="match status" value="1"/>
</dbReference>
<organism evidence="3">
    <name type="scientific">Herbiconiux sp. A18JL235</name>
    <dbReference type="NCBI Taxonomy" id="3152363"/>
    <lineage>
        <taxon>Bacteria</taxon>
        <taxon>Bacillati</taxon>
        <taxon>Actinomycetota</taxon>
        <taxon>Actinomycetes</taxon>
        <taxon>Micrococcales</taxon>
        <taxon>Microbacteriaceae</taxon>
        <taxon>Herbiconiux</taxon>
    </lineage>
</organism>
<dbReference type="RefSeq" id="WP_368496629.1">
    <property type="nucleotide sequence ID" value="NZ_CP162511.1"/>
</dbReference>
<dbReference type="GO" id="GO:0016787">
    <property type="term" value="F:hydrolase activity"/>
    <property type="evidence" value="ECO:0007669"/>
    <property type="project" value="UniProtKB-KW"/>
</dbReference>
<dbReference type="InterPro" id="IPR015797">
    <property type="entry name" value="NUDIX_hydrolase-like_dom_sf"/>
</dbReference>
<reference evidence="3" key="1">
    <citation type="submission" date="2024-05" db="EMBL/GenBank/DDBJ databases">
        <title>Herbiconiux sp. A18JL235.</title>
        <authorList>
            <person name="Zhang G."/>
        </authorList>
    </citation>
    <scope>NUCLEOTIDE SEQUENCE</scope>
    <source>
        <strain evidence="3">A18JL235</strain>
    </source>
</reference>
<keyword evidence="1" id="KW-0378">Hydrolase</keyword>
<dbReference type="AlphaFoldDB" id="A0AB39BDL6"/>
<accession>A0AB39BDL6</accession>
<feature type="domain" description="Nudix hydrolase" evidence="2">
    <location>
        <begin position="61"/>
        <end position="198"/>
    </location>
</feature>
<dbReference type="PANTHER" id="PTHR11839">
    <property type="entry name" value="UDP/ADP-SUGAR PYROPHOSPHATASE"/>
    <property type="match status" value="1"/>
</dbReference>
<evidence type="ECO:0000259" key="2">
    <source>
        <dbReference type="PROSITE" id="PS51462"/>
    </source>
</evidence>
<dbReference type="GO" id="GO:0019693">
    <property type="term" value="P:ribose phosphate metabolic process"/>
    <property type="evidence" value="ECO:0007669"/>
    <property type="project" value="TreeGrafter"/>
</dbReference>
<evidence type="ECO:0000313" key="3">
    <source>
        <dbReference type="EMBL" id="XDI04220.1"/>
    </source>
</evidence>
<dbReference type="SUPFAM" id="SSF55811">
    <property type="entry name" value="Nudix"/>
    <property type="match status" value="1"/>
</dbReference>
<dbReference type="Pfam" id="PF00293">
    <property type="entry name" value="NUDIX"/>
    <property type="match status" value="1"/>
</dbReference>
<dbReference type="CDD" id="cd24158">
    <property type="entry name" value="NUDIX_ADPRase_Rv1700"/>
    <property type="match status" value="1"/>
</dbReference>
<dbReference type="InterPro" id="IPR000086">
    <property type="entry name" value="NUDIX_hydrolase_dom"/>
</dbReference>
<dbReference type="PANTHER" id="PTHR11839:SF31">
    <property type="entry name" value="ADP-RIBOSE PYROPHOSPHATASE"/>
    <property type="match status" value="1"/>
</dbReference>
<gene>
    <name evidence="3" type="ORF">ABFY20_12790</name>
</gene>
<dbReference type="GO" id="GO:0006753">
    <property type="term" value="P:nucleoside phosphate metabolic process"/>
    <property type="evidence" value="ECO:0007669"/>
    <property type="project" value="TreeGrafter"/>
</dbReference>
<proteinExistence type="predicted"/>
<dbReference type="PROSITE" id="PS51462">
    <property type="entry name" value="NUDIX"/>
    <property type="match status" value="1"/>
</dbReference>